<evidence type="ECO:0000313" key="2">
    <source>
        <dbReference type="EMBL" id="CAB4202069.1"/>
    </source>
</evidence>
<dbReference type="EMBL" id="LR797059">
    <property type="protein sequence ID" value="CAB4184005.1"/>
    <property type="molecule type" value="Genomic_DNA"/>
</dbReference>
<sequence length="113" mass="11532">MAVTPKVLIASQQLTNSNATYYTATNVTTFIDKMTVCNTSGSSVTLTIDLVTALGSAGVSKRIISARIIAAGDTYLCPEAVGHILAPGDTIQGLAGAVTSLTIRSSGREVSGL</sequence>
<reference evidence="2" key="1">
    <citation type="submission" date="2020-05" db="EMBL/GenBank/DDBJ databases">
        <authorList>
            <person name="Chiriac C."/>
            <person name="Salcher M."/>
            <person name="Ghai R."/>
            <person name="Kavagutti S V."/>
        </authorList>
    </citation>
    <scope>NUCLEOTIDE SEQUENCE</scope>
</reference>
<accession>A0A6J5S2W1</accession>
<gene>
    <name evidence="1" type="ORF">UFOVP1101_28</name>
    <name evidence="2" type="ORF">UFOVP1362_54</name>
</gene>
<evidence type="ECO:0000313" key="1">
    <source>
        <dbReference type="EMBL" id="CAB4184005.1"/>
    </source>
</evidence>
<organism evidence="2">
    <name type="scientific">uncultured Caudovirales phage</name>
    <dbReference type="NCBI Taxonomy" id="2100421"/>
    <lineage>
        <taxon>Viruses</taxon>
        <taxon>Duplodnaviria</taxon>
        <taxon>Heunggongvirae</taxon>
        <taxon>Uroviricota</taxon>
        <taxon>Caudoviricetes</taxon>
        <taxon>Peduoviridae</taxon>
        <taxon>Maltschvirus</taxon>
        <taxon>Maltschvirus maltsch</taxon>
    </lineage>
</organism>
<proteinExistence type="predicted"/>
<protein>
    <submittedName>
        <fullName evidence="2">Uncharacterized protein</fullName>
    </submittedName>
</protein>
<name>A0A6J5S2W1_9CAUD</name>
<dbReference type="EMBL" id="LR797311">
    <property type="protein sequence ID" value="CAB4202069.1"/>
    <property type="molecule type" value="Genomic_DNA"/>
</dbReference>